<protein>
    <submittedName>
        <fullName evidence="1">Uncharacterized protein</fullName>
    </submittedName>
</protein>
<dbReference type="EMBL" id="DVOD01000059">
    <property type="protein sequence ID" value="HIU93061.1"/>
    <property type="molecule type" value="Genomic_DNA"/>
</dbReference>
<sequence>MTKANIKLKLIEIIEHYYSQTYPSNSMPDISSSKEALIDLLAIDSLMSVELTIDILDGFNINDEKIQSIFTDNDKLKYPNYLNIDQVVEKISTYLN</sequence>
<dbReference type="Proteomes" id="UP000886748">
    <property type="component" value="Unassembled WGS sequence"/>
</dbReference>
<name>A0A9D1N1Q6_9CLOT</name>
<dbReference type="Gene3D" id="1.10.1200.10">
    <property type="entry name" value="ACP-like"/>
    <property type="match status" value="1"/>
</dbReference>
<evidence type="ECO:0000313" key="2">
    <source>
        <dbReference type="Proteomes" id="UP000886748"/>
    </source>
</evidence>
<organism evidence="1 2">
    <name type="scientific">Candidatus Limenecus avicola</name>
    <dbReference type="NCBI Taxonomy" id="2840847"/>
    <lineage>
        <taxon>Bacteria</taxon>
        <taxon>Bacillati</taxon>
        <taxon>Bacillota</taxon>
        <taxon>Clostridia</taxon>
        <taxon>Eubacteriales</taxon>
        <taxon>Clostridiaceae</taxon>
        <taxon>Clostridiaceae incertae sedis</taxon>
        <taxon>Candidatus Limenecus</taxon>
    </lineage>
</organism>
<reference evidence="1" key="2">
    <citation type="journal article" date="2021" name="PeerJ">
        <title>Extensive microbial diversity within the chicken gut microbiome revealed by metagenomics and culture.</title>
        <authorList>
            <person name="Gilroy R."/>
            <person name="Ravi A."/>
            <person name="Getino M."/>
            <person name="Pursley I."/>
            <person name="Horton D.L."/>
            <person name="Alikhan N.F."/>
            <person name="Baker D."/>
            <person name="Gharbi K."/>
            <person name="Hall N."/>
            <person name="Watson M."/>
            <person name="Adriaenssens E.M."/>
            <person name="Foster-Nyarko E."/>
            <person name="Jarju S."/>
            <person name="Secka A."/>
            <person name="Antonio M."/>
            <person name="Oren A."/>
            <person name="Chaudhuri R.R."/>
            <person name="La Ragione R."/>
            <person name="Hildebrand F."/>
            <person name="Pallen M.J."/>
        </authorList>
    </citation>
    <scope>NUCLEOTIDE SEQUENCE</scope>
    <source>
        <strain evidence="1">CHK154-7741</strain>
    </source>
</reference>
<accession>A0A9D1N1Q6</accession>
<dbReference type="InterPro" id="IPR036736">
    <property type="entry name" value="ACP-like_sf"/>
</dbReference>
<dbReference type="AlphaFoldDB" id="A0A9D1N1Q6"/>
<gene>
    <name evidence="1" type="ORF">IAD26_08020</name>
</gene>
<evidence type="ECO:0000313" key="1">
    <source>
        <dbReference type="EMBL" id="HIU93061.1"/>
    </source>
</evidence>
<comment type="caution">
    <text evidence="1">The sequence shown here is derived from an EMBL/GenBank/DDBJ whole genome shotgun (WGS) entry which is preliminary data.</text>
</comment>
<reference evidence="1" key="1">
    <citation type="submission" date="2020-10" db="EMBL/GenBank/DDBJ databases">
        <authorList>
            <person name="Gilroy R."/>
        </authorList>
    </citation>
    <scope>NUCLEOTIDE SEQUENCE</scope>
    <source>
        <strain evidence="1">CHK154-7741</strain>
    </source>
</reference>
<proteinExistence type="predicted"/>